<evidence type="ECO:0000313" key="5">
    <source>
        <dbReference type="EMBL" id="VTJ56186.1"/>
    </source>
</evidence>
<dbReference type="PANTHER" id="PTHR14327:SF1">
    <property type="entry name" value="CATION CHANNEL SPERM-ASSOCIATED AUXILIARY SUBUNIT GAMMA"/>
    <property type="match status" value="1"/>
</dbReference>
<feature type="transmembrane region" description="Helical" evidence="2">
    <location>
        <begin position="48"/>
        <end position="76"/>
    </location>
</feature>
<name>A0A5E4AHJ2_MARMO</name>
<dbReference type="EMBL" id="WJEC01006451">
    <property type="protein sequence ID" value="KAF7473206.1"/>
    <property type="molecule type" value="Genomic_DNA"/>
</dbReference>
<feature type="domain" description="CATSPERG C-terminal" evidence="3">
    <location>
        <begin position="2"/>
        <end position="88"/>
    </location>
</feature>
<evidence type="ECO:0000313" key="4">
    <source>
        <dbReference type="EMBL" id="KAF7473206.1"/>
    </source>
</evidence>
<reference evidence="5 6" key="1">
    <citation type="submission" date="2019-04" db="EMBL/GenBank/DDBJ databases">
        <authorList>
            <person name="Alioto T."/>
            <person name="Alioto T."/>
        </authorList>
    </citation>
    <scope>NUCLEOTIDE SEQUENCE [LARGE SCALE GENOMIC DNA]</scope>
</reference>
<keyword evidence="6" id="KW-1185">Reference proteome</keyword>
<keyword evidence="2" id="KW-1133">Transmembrane helix</keyword>
<dbReference type="Proteomes" id="UP000662637">
    <property type="component" value="Unassembled WGS sequence"/>
</dbReference>
<keyword evidence="2" id="KW-0812">Transmembrane</keyword>
<feature type="region of interest" description="Disordered" evidence="1">
    <location>
        <begin position="125"/>
        <end position="145"/>
    </location>
</feature>
<evidence type="ECO:0000259" key="3">
    <source>
        <dbReference type="Pfam" id="PF22846"/>
    </source>
</evidence>
<dbReference type="Proteomes" id="UP000335636">
    <property type="component" value="Unassembled WGS sequence"/>
</dbReference>
<dbReference type="PANTHER" id="PTHR14327">
    <property type="entry name" value="CATION CHANNEL SPERM-ASSOCIATED PROTEIN SUBUNIT GAMMA"/>
    <property type="match status" value="1"/>
</dbReference>
<dbReference type="EMBL" id="CABDUW010000063">
    <property type="protein sequence ID" value="VTJ56186.1"/>
    <property type="molecule type" value="Genomic_DNA"/>
</dbReference>
<gene>
    <name evidence="4" type="ORF">GHT09_016132</name>
    <name evidence="5" type="ORF">MONAX_5E004410</name>
</gene>
<organism evidence="5 6">
    <name type="scientific">Marmota monax</name>
    <name type="common">Woodchuck</name>
    <dbReference type="NCBI Taxonomy" id="9995"/>
    <lineage>
        <taxon>Eukaryota</taxon>
        <taxon>Metazoa</taxon>
        <taxon>Chordata</taxon>
        <taxon>Craniata</taxon>
        <taxon>Vertebrata</taxon>
        <taxon>Euteleostomi</taxon>
        <taxon>Mammalia</taxon>
        <taxon>Eutheria</taxon>
        <taxon>Euarchontoglires</taxon>
        <taxon>Glires</taxon>
        <taxon>Rodentia</taxon>
        <taxon>Sciuromorpha</taxon>
        <taxon>Sciuridae</taxon>
        <taxon>Xerinae</taxon>
        <taxon>Marmotini</taxon>
        <taxon>Marmota</taxon>
    </lineage>
</organism>
<dbReference type="Pfam" id="PF22846">
    <property type="entry name" value="CATSPERG_C"/>
    <property type="match status" value="1"/>
</dbReference>
<dbReference type="GO" id="GO:0097228">
    <property type="term" value="C:sperm principal piece"/>
    <property type="evidence" value="ECO:0007669"/>
    <property type="project" value="InterPro"/>
</dbReference>
<proteinExistence type="predicted"/>
<reference evidence="4" key="2">
    <citation type="submission" date="2020-08" db="EMBL/GenBank/DDBJ databases">
        <authorList>
            <person name="Shumante A."/>
            <person name="Zimin A.V."/>
            <person name="Puiu D."/>
            <person name="Salzberg S.L."/>
        </authorList>
    </citation>
    <scope>NUCLEOTIDE SEQUENCE</scope>
    <source>
        <strain evidence="4">WC2-LM</strain>
        <tissue evidence="4">Liver</tissue>
    </source>
</reference>
<dbReference type="AlphaFoldDB" id="A0A5E4AHJ2"/>
<evidence type="ECO:0000256" key="2">
    <source>
        <dbReference type="SAM" id="Phobius"/>
    </source>
</evidence>
<protein>
    <recommendedName>
        <fullName evidence="3">CATSPERG C-terminal domain-containing protein</fullName>
    </recommendedName>
</protein>
<dbReference type="GO" id="GO:0036128">
    <property type="term" value="C:CatSper complex"/>
    <property type="evidence" value="ECO:0007669"/>
    <property type="project" value="InterPro"/>
</dbReference>
<evidence type="ECO:0000313" key="6">
    <source>
        <dbReference type="Proteomes" id="UP000335636"/>
    </source>
</evidence>
<accession>A0A5E4AHJ2</accession>
<evidence type="ECO:0000256" key="1">
    <source>
        <dbReference type="SAM" id="MobiDB-lite"/>
    </source>
</evidence>
<sequence>MTPQGIIAPEFFFKVLVSNRGVDNSTYCNYQLIFLLHIHGLPLSAKRALFIVIVSASVLVGMVILYILFCLLWPYAVNACNHLRWRINNIIASESYYTYATSSRAFSISSQSSFGPLSQVPSVDDFKVQDQKHKADLEPAEKKKP</sequence>
<keyword evidence="2" id="KW-0472">Membrane</keyword>
<dbReference type="InterPro" id="IPR028246">
    <property type="entry name" value="CATSPERG"/>
</dbReference>
<dbReference type="InterPro" id="IPR053873">
    <property type="entry name" value="CATSPERG_C"/>
</dbReference>